<dbReference type="EMBL" id="JAEHOE010000178">
    <property type="protein sequence ID" value="KAG2483394.1"/>
    <property type="molecule type" value="Genomic_DNA"/>
</dbReference>
<keyword evidence="2" id="KW-1185">Reference proteome</keyword>
<organism evidence="1 2">
    <name type="scientific">Edaphochlamys debaryana</name>
    <dbReference type="NCBI Taxonomy" id="47281"/>
    <lineage>
        <taxon>Eukaryota</taxon>
        <taxon>Viridiplantae</taxon>
        <taxon>Chlorophyta</taxon>
        <taxon>core chlorophytes</taxon>
        <taxon>Chlorophyceae</taxon>
        <taxon>CS clade</taxon>
        <taxon>Chlamydomonadales</taxon>
        <taxon>Chlamydomonadales incertae sedis</taxon>
        <taxon>Edaphochlamys</taxon>
    </lineage>
</organism>
<dbReference type="Proteomes" id="UP000612055">
    <property type="component" value="Unassembled WGS sequence"/>
</dbReference>
<proteinExistence type="predicted"/>
<reference evidence="1" key="1">
    <citation type="journal article" date="2020" name="bioRxiv">
        <title>Comparative genomics of Chlamydomonas.</title>
        <authorList>
            <person name="Craig R.J."/>
            <person name="Hasan A.R."/>
            <person name="Ness R.W."/>
            <person name="Keightley P.D."/>
        </authorList>
    </citation>
    <scope>NUCLEOTIDE SEQUENCE</scope>
    <source>
        <strain evidence="1">CCAP 11/70</strain>
    </source>
</reference>
<sequence>MEEARNGNPVSMALVGQMLIQGYGTARDFDGGRAWVAKALVTAEGKSDYAHLMAGWRALYEHADKQPVVGQVLPEQAAQQ</sequence>
<evidence type="ECO:0000313" key="2">
    <source>
        <dbReference type="Proteomes" id="UP000612055"/>
    </source>
</evidence>
<dbReference type="OrthoDB" id="531464at2759"/>
<dbReference type="AlphaFoldDB" id="A0A835XNM3"/>
<gene>
    <name evidence="1" type="ORF">HYH03_017746</name>
</gene>
<accession>A0A835XNM3</accession>
<name>A0A835XNM3_9CHLO</name>
<protein>
    <submittedName>
        <fullName evidence="1">Uncharacterized protein</fullName>
    </submittedName>
</protein>
<evidence type="ECO:0000313" key="1">
    <source>
        <dbReference type="EMBL" id="KAG2483394.1"/>
    </source>
</evidence>
<dbReference type="SUPFAM" id="SSF81901">
    <property type="entry name" value="HCP-like"/>
    <property type="match status" value="1"/>
</dbReference>
<comment type="caution">
    <text evidence="1">The sequence shown here is derived from an EMBL/GenBank/DDBJ whole genome shotgun (WGS) entry which is preliminary data.</text>
</comment>